<proteinExistence type="predicted"/>
<dbReference type="EMBL" id="JAYGII010000006">
    <property type="protein sequence ID" value="MEA5445065.1"/>
    <property type="molecule type" value="Genomic_DNA"/>
</dbReference>
<accession>A0AAP6ML07</accession>
<dbReference type="EC" id="2.1.1.-" evidence="1"/>
<name>A0AAP6ML07_9GAMM</name>
<dbReference type="GO" id="GO:0008168">
    <property type="term" value="F:methyltransferase activity"/>
    <property type="evidence" value="ECO:0007669"/>
    <property type="project" value="UniProtKB-KW"/>
</dbReference>
<keyword evidence="2" id="KW-1185">Reference proteome</keyword>
<dbReference type="GO" id="GO:0032259">
    <property type="term" value="P:methylation"/>
    <property type="evidence" value="ECO:0007669"/>
    <property type="project" value="UniProtKB-KW"/>
</dbReference>
<organism evidence="1 2">
    <name type="scientific">Natronospira elongata</name>
    <dbReference type="NCBI Taxonomy" id="3110268"/>
    <lineage>
        <taxon>Bacteria</taxon>
        <taxon>Pseudomonadati</taxon>
        <taxon>Pseudomonadota</taxon>
        <taxon>Gammaproteobacteria</taxon>
        <taxon>Natronospirales</taxon>
        <taxon>Natronospiraceae</taxon>
        <taxon>Natronospira</taxon>
    </lineage>
</organism>
<evidence type="ECO:0000313" key="1">
    <source>
        <dbReference type="EMBL" id="MEA5445065.1"/>
    </source>
</evidence>
<dbReference type="InterPro" id="IPR029063">
    <property type="entry name" value="SAM-dependent_MTases_sf"/>
</dbReference>
<comment type="caution">
    <text evidence="1">The sequence shown here is derived from an EMBL/GenBank/DDBJ whole genome shotgun (WGS) entry which is preliminary data.</text>
</comment>
<evidence type="ECO:0000313" key="2">
    <source>
        <dbReference type="Proteomes" id="UP001302316"/>
    </source>
</evidence>
<dbReference type="AlphaFoldDB" id="A0AAP6ML07"/>
<gene>
    <name evidence="1" type="ORF">VCB98_04430</name>
</gene>
<dbReference type="SUPFAM" id="SSF53335">
    <property type="entry name" value="S-adenosyl-L-methionine-dependent methyltransferases"/>
    <property type="match status" value="1"/>
</dbReference>
<keyword evidence="1" id="KW-0808">Transferase</keyword>
<sequence length="219" mass="25210">MSRQAAPSCPLCDTRQGRLFCIDARRGRRYRRCPDCRLTWLDPEQRPNPARERAEYALHQNDPADPGYRQFLSRVADPLQQQLQPGSQGLDYGCGPAAVLADMLTAAGLPTTAYDPCFRAEPAALSGRYDFISCTETAEHFFHPGREFRRLTELLRPGGVLAVMTGRLTEDARFARWRYRHDPTHVCFYRDETFAWLEQHVGYSRVYRRGDVWIGRRLA</sequence>
<protein>
    <submittedName>
        <fullName evidence="1">Class I SAM-dependent methyltransferase</fullName>
        <ecNumber evidence="1">2.1.1.-</ecNumber>
    </submittedName>
</protein>
<dbReference type="Pfam" id="PF13489">
    <property type="entry name" value="Methyltransf_23"/>
    <property type="match status" value="1"/>
</dbReference>
<reference evidence="1 2" key="1">
    <citation type="submission" date="2023-12" db="EMBL/GenBank/DDBJ databases">
        <title>Whole-genome sequencing of halo(alkali)philic microorganisms from hypersaline lakes.</title>
        <authorList>
            <person name="Sorokin D.Y."/>
            <person name="Merkel A.Y."/>
            <person name="Messina E."/>
            <person name="Yakimov M."/>
        </authorList>
    </citation>
    <scope>NUCLEOTIDE SEQUENCE [LARGE SCALE GENOMIC DNA]</scope>
    <source>
        <strain evidence="1 2">AB-CW1</strain>
    </source>
</reference>
<dbReference type="Proteomes" id="UP001302316">
    <property type="component" value="Unassembled WGS sequence"/>
</dbReference>
<dbReference type="RefSeq" id="WP_346050696.1">
    <property type="nucleotide sequence ID" value="NZ_JAYGII010000006.1"/>
</dbReference>
<keyword evidence="1" id="KW-0489">Methyltransferase</keyword>
<dbReference type="Gene3D" id="3.40.50.150">
    <property type="entry name" value="Vaccinia Virus protein VP39"/>
    <property type="match status" value="1"/>
</dbReference>